<gene>
    <name evidence="1" type="ORF">OUZ56_029000</name>
</gene>
<comment type="caution">
    <text evidence="1">The sequence shown here is derived from an EMBL/GenBank/DDBJ whole genome shotgun (WGS) entry which is preliminary data.</text>
</comment>
<protein>
    <submittedName>
        <fullName evidence="1">Uncharacterized protein</fullName>
    </submittedName>
</protein>
<proteinExistence type="predicted"/>
<evidence type="ECO:0000313" key="1">
    <source>
        <dbReference type="EMBL" id="KAK4036953.1"/>
    </source>
</evidence>
<organism evidence="1 2">
    <name type="scientific">Daphnia magna</name>
    <dbReference type="NCBI Taxonomy" id="35525"/>
    <lineage>
        <taxon>Eukaryota</taxon>
        <taxon>Metazoa</taxon>
        <taxon>Ecdysozoa</taxon>
        <taxon>Arthropoda</taxon>
        <taxon>Crustacea</taxon>
        <taxon>Branchiopoda</taxon>
        <taxon>Diplostraca</taxon>
        <taxon>Cladocera</taxon>
        <taxon>Anomopoda</taxon>
        <taxon>Daphniidae</taxon>
        <taxon>Daphnia</taxon>
    </lineage>
</organism>
<dbReference type="EMBL" id="JAOYFB010000040">
    <property type="protein sequence ID" value="KAK4036953.1"/>
    <property type="molecule type" value="Genomic_DNA"/>
</dbReference>
<evidence type="ECO:0000313" key="2">
    <source>
        <dbReference type="Proteomes" id="UP001234178"/>
    </source>
</evidence>
<dbReference type="Proteomes" id="UP001234178">
    <property type="component" value="Unassembled WGS sequence"/>
</dbReference>
<reference evidence="1 2" key="1">
    <citation type="journal article" date="2023" name="Nucleic Acids Res.">
        <title>The hologenome of Daphnia magna reveals possible DNA methylation and microbiome-mediated evolution of the host genome.</title>
        <authorList>
            <person name="Chaturvedi A."/>
            <person name="Li X."/>
            <person name="Dhandapani V."/>
            <person name="Marshall H."/>
            <person name="Kissane S."/>
            <person name="Cuenca-Cambronero M."/>
            <person name="Asole G."/>
            <person name="Calvet F."/>
            <person name="Ruiz-Romero M."/>
            <person name="Marangio P."/>
            <person name="Guigo R."/>
            <person name="Rago D."/>
            <person name="Mirbahai L."/>
            <person name="Eastwood N."/>
            <person name="Colbourne J.K."/>
            <person name="Zhou J."/>
            <person name="Mallon E."/>
            <person name="Orsini L."/>
        </authorList>
    </citation>
    <scope>NUCLEOTIDE SEQUENCE [LARGE SCALE GENOMIC DNA]</scope>
    <source>
        <strain evidence="1">LRV0_1</strain>
    </source>
</reference>
<name>A0ABR0B5H9_9CRUS</name>
<accession>A0ABR0B5H9</accession>
<sequence>MKGSHTAASRKSVTQETGNHVCVAAVHIRSLVETEERIVDASLPARDGRDLHLCCLSICLLADDNLLAIITGERERERIIDRDFRFKIRDSIGMRNELATL</sequence>
<keyword evidence="2" id="KW-1185">Reference proteome</keyword>